<dbReference type="Proteomes" id="UP000258927">
    <property type="component" value="Chromosome"/>
</dbReference>
<reference evidence="2 3" key="1">
    <citation type="submission" date="2017-05" db="EMBL/GenBank/DDBJ databases">
        <title>Genome Analysis of Maritalea myrionectae HL2708#5.</title>
        <authorList>
            <consortium name="Cotde Inc.-PKNU"/>
            <person name="Jang D."/>
            <person name="Oh H.-M."/>
        </authorList>
    </citation>
    <scope>NUCLEOTIDE SEQUENCE [LARGE SCALE GENOMIC DNA]</scope>
    <source>
        <strain evidence="2 3">HL2708#5</strain>
    </source>
</reference>
<dbReference type="AlphaFoldDB" id="A0A2R4MB62"/>
<dbReference type="EMBL" id="CP021330">
    <property type="protein sequence ID" value="AVX03278.1"/>
    <property type="molecule type" value="Genomic_DNA"/>
</dbReference>
<dbReference type="RefSeq" id="WP_117394983.1">
    <property type="nucleotide sequence ID" value="NZ_CP021330.1"/>
</dbReference>
<name>A0A2R4MB62_9HYPH</name>
<sequence length="130" mass="14113">MSTALERGRTLAATLNPNLEKTLADRYDQAVPDFAETLIEHAYGRIYAREGLDLKTRQLITIGALTALGGQTAPQLKINIQHAQAQGASKTEIYETIMQMSLYGGLPAAINALNTANEYFADSEMAEPQA</sequence>
<dbReference type="InterPro" id="IPR029032">
    <property type="entry name" value="AhpD-like"/>
</dbReference>
<keyword evidence="3" id="KW-1185">Reference proteome</keyword>
<evidence type="ECO:0000313" key="2">
    <source>
        <dbReference type="EMBL" id="AVX03278.1"/>
    </source>
</evidence>
<evidence type="ECO:0000313" key="3">
    <source>
        <dbReference type="Proteomes" id="UP000258927"/>
    </source>
</evidence>
<feature type="domain" description="Carboxymuconolactone decarboxylase-like" evidence="1">
    <location>
        <begin position="32"/>
        <end position="117"/>
    </location>
</feature>
<dbReference type="Pfam" id="PF02627">
    <property type="entry name" value="CMD"/>
    <property type="match status" value="1"/>
</dbReference>
<accession>A0A2R4MB62</accession>
<organism evidence="2 3">
    <name type="scientific">Maritalea myrionectae</name>
    <dbReference type="NCBI Taxonomy" id="454601"/>
    <lineage>
        <taxon>Bacteria</taxon>
        <taxon>Pseudomonadati</taxon>
        <taxon>Pseudomonadota</taxon>
        <taxon>Alphaproteobacteria</taxon>
        <taxon>Hyphomicrobiales</taxon>
        <taxon>Devosiaceae</taxon>
        <taxon>Maritalea</taxon>
    </lineage>
</organism>
<dbReference type="InterPro" id="IPR052512">
    <property type="entry name" value="4CMD/NDH-1_regulator"/>
</dbReference>
<dbReference type="PANTHER" id="PTHR33570">
    <property type="entry name" value="4-CARBOXYMUCONOLACTONE DECARBOXYLASE FAMILY PROTEIN"/>
    <property type="match status" value="1"/>
</dbReference>
<dbReference type="PANTHER" id="PTHR33570:SF10">
    <property type="entry name" value="GAMMA-CARBOXYMUCONOLACTONE DECARBOXYLASE"/>
    <property type="match status" value="1"/>
</dbReference>
<dbReference type="STRING" id="1122213.GCA_000423365_02052"/>
<proteinExistence type="predicted"/>
<dbReference type="GO" id="GO:0051920">
    <property type="term" value="F:peroxiredoxin activity"/>
    <property type="evidence" value="ECO:0007669"/>
    <property type="project" value="InterPro"/>
</dbReference>
<dbReference type="KEGG" id="mmyr:MXMO3_00746"/>
<dbReference type="InterPro" id="IPR003779">
    <property type="entry name" value="CMD-like"/>
</dbReference>
<dbReference type="Gene3D" id="1.20.1290.10">
    <property type="entry name" value="AhpD-like"/>
    <property type="match status" value="1"/>
</dbReference>
<protein>
    <submittedName>
        <fullName evidence="2">4-carboxymuconolactone decarboxylase</fullName>
    </submittedName>
</protein>
<gene>
    <name evidence="2" type="ORF">MXMO3_00746</name>
</gene>
<evidence type="ECO:0000259" key="1">
    <source>
        <dbReference type="Pfam" id="PF02627"/>
    </source>
</evidence>
<dbReference type="SUPFAM" id="SSF69118">
    <property type="entry name" value="AhpD-like"/>
    <property type="match status" value="1"/>
</dbReference>